<gene>
    <name evidence="2" type="primary">POLX_95</name>
    <name evidence="2" type="ORF">CM83_104769</name>
</gene>
<sequence length="161" mass="18564">LNGSIDSKIYMEQPDHFVKKGEESKICLLQKSIYGLRQSSKIWYEMAKKVLLSMGFKPCKSEPCVFVGRSMIIALFVDDFLLFYNNHNEAINVKKSLGKEFKIKDLGPVDEFLGMKIERNREKNLIKISQSKYLVEVLRKFGMSDSKPVSTPLENSKNLFE</sequence>
<accession>A0A0A9W3N1</accession>
<feature type="domain" description="Reverse transcriptase Ty1/copia-type" evidence="1">
    <location>
        <begin position="1"/>
        <end position="154"/>
    </location>
</feature>
<dbReference type="InterPro" id="IPR043502">
    <property type="entry name" value="DNA/RNA_pol_sf"/>
</dbReference>
<dbReference type="Pfam" id="PF07727">
    <property type="entry name" value="RVT_2"/>
    <property type="match status" value="1"/>
</dbReference>
<name>A0A0A9W3N1_LYGHE</name>
<feature type="non-terminal residue" evidence="2">
    <location>
        <position position="161"/>
    </location>
</feature>
<reference evidence="2" key="1">
    <citation type="journal article" date="2014" name="PLoS ONE">
        <title>Transcriptome-Based Identification of ABC Transporters in the Western Tarnished Plant Bug Lygus hesperus.</title>
        <authorList>
            <person name="Hull J.J."/>
            <person name="Chaney K."/>
            <person name="Geib S.M."/>
            <person name="Fabrick J.A."/>
            <person name="Brent C.S."/>
            <person name="Walsh D."/>
            <person name="Lavine L.C."/>
        </authorList>
    </citation>
    <scope>NUCLEOTIDE SEQUENCE</scope>
</reference>
<reference evidence="2" key="2">
    <citation type="submission" date="2014-07" db="EMBL/GenBank/DDBJ databases">
        <authorList>
            <person name="Hull J."/>
        </authorList>
    </citation>
    <scope>NUCLEOTIDE SEQUENCE</scope>
</reference>
<evidence type="ECO:0000313" key="2">
    <source>
        <dbReference type="EMBL" id="JAF99474.1"/>
    </source>
</evidence>
<feature type="non-terminal residue" evidence="2">
    <location>
        <position position="1"/>
    </location>
</feature>
<dbReference type="SUPFAM" id="SSF56672">
    <property type="entry name" value="DNA/RNA polymerases"/>
    <property type="match status" value="1"/>
</dbReference>
<organism evidence="2">
    <name type="scientific">Lygus hesperus</name>
    <name type="common">Western plant bug</name>
    <dbReference type="NCBI Taxonomy" id="30085"/>
    <lineage>
        <taxon>Eukaryota</taxon>
        <taxon>Metazoa</taxon>
        <taxon>Ecdysozoa</taxon>
        <taxon>Arthropoda</taxon>
        <taxon>Hexapoda</taxon>
        <taxon>Insecta</taxon>
        <taxon>Pterygota</taxon>
        <taxon>Neoptera</taxon>
        <taxon>Paraneoptera</taxon>
        <taxon>Hemiptera</taxon>
        <taxon>Heteroptera</taxon>
        <taxon>Panheteroptera</taxon>
        <taxon>Cimicomorpha</taxon>
        <taxon>Miridae</taxon>
        <taxon>Mirini</taxon>
        <taxon>Lygus</taxon>
    </lineage>
</organism>
<proteinExistence type="predicted"/>
<dbReference type="EMBL" id="GBHO01044129">
    <property type="protein sequence ID" value="JAF99474.1"/>
    <property type="molecule type" value="Transcribed_RNA"/>
</dbReference>
<dbReference type="AlphaFoldDB" id="A0A0A9W3N1"/>
<dbReference type="InterPro" id="IPR013103">
    <property type="entry name" value="RVT_2"/>
</dbReference>
<protein>
    <submittedName>
        <fullName evidence="2">Retrovirus-related Pol polyprotein from transposon TNT 1-94</fullName>
    </submittedName>
</protein>
<evidence type="ECO:0000259" key="1">
    <source>
        <dbReference type="Pfam" id="PF07727"/>
    </source>
</evidence>
<dbReference type="GO" id="GO:0071897">
    <property type="term" value="P:DNA biosynthetic process"/>
    <property type="evidence" value="ECO:0007669"/>
    <property type="project" value="UniProtKB-ARBA"/>
</dbReference>